<accession>A0A0F9DPJ6</accession>
<dbReference type="EMBL" id="LAZR01040697">
    <property type="protein sequence ID" value="KKL13843.1"/>
    <property type="molecule type" value="Genomic_DNA"/>
</dbReference>
<reference evidence="1" key="1">
    <citation type="journal article" date="2015" name="Nature">
        <title>Complex archaea that bridge the gap between prokaryotes and eukaryotes.</title>
        <authorList>
            <person name="Spang A."/>
            <person name="Saw J.H."/>
            <person name="Jorgensen S.L."/>
            <person name="Zaremba-Niedzwiedzka K."/>
            <person name="Martijn J."/>
            <person name="Lind A.E."/>
            <person name="van Eijk R."/>
            <person name="Schleper C."/>
            <person name="Guy L."/>
            <person name="Ettema T.J."/>
        </authorList>
    </citation>
    <scope>NUCLEOTIDE SEQUENCE</scope>
</reference>
<name>A0A0F9DPJ6_9ZZZZ</name>
<organism evidence="1">
    <name type="scientific">marine sediment metagenome</name>
    <dbReference type="NCBI Taxonomy" id="412755"/>
    <lineage>
        <taxon>unclassified sequences</taxon>
        <taxon>metagenomes</taxon>
        <taxon>ecological metagenomes</taxon>
    </lineage>
</organism>
<protein>
    <submittedName>
        <fullName evidence="1">Uncharacterized protein</fullName>
    </submittedName>
</protein>
<evidence type="ECO:0000313" key="1">
    <source>
        <dbReference type="EMBL" id="KKL13843.1"/>
    </source>
</evidence>
<gene>
    <name evidence="1" type="ORF">LCGC14_2521690</name>
</gene>
<comment type="caution">
    <text evidence="1">The sequence shown here is derived from an EMBL/GenBank/DDBJ whole genome shotgun (WGS) entry which is preliminary data.</text>
</comment>
<proteinExistence type="predicted"/>
<sequence length="111" mass="12465">MGEWKHAGTFGFDKPSDDISFCTDSRGVIHAVARNGTELRHYMRGSENPFPWEAEGRVIPGTYIGSGHIEIWKDGNLFIIWPNDAGKNETWWENPLNFGDPSHPSPALVPE</sequence>
<dbReference type="AlphaFoldDB" id="A0A0F9DPJ6"/>
<feature type="non-terminal residue" evidence="1">
    <location>
        <position position="111"/>
    </location>
</feature>